<dbReference type="EMBL" id="LWBS01000154">
    <property type="protein sequence ID" value="OAP94820.1"/>
    <property type="molecule type" value="Genomic_DNA"/>
</dbReference>
<sequence length="62" mass="6833">MTISTVARCWVGKATPKTYQTDDLKSTLGFDCNFYFVKLYITSDIDSGAFRGPEAMGPAVVF</sequence>
<organism evidence="1">
    <name type="scientific">Rhizobium leguminosarum</name>
    <dbReference type="NCBI Taxonomy" id="384"/>
    <lineage>
        <taxon>Bacteria</taxon>
        <taxon>Pseudomonadati</taxon>
        <taxon>Pseudomonadota</taxon>
        <taxon>Alphaproteobacteria</taxon>
        <taxon>Hyphomicrobiales</taxon>
        <taxon>Rhizobiaceae</taxon>
        <taxon>Rhizobium/Agrobacterium group</taxon>
        <taxon>Rhizobium</taxon>
    </lineage>
</organism>
<gene>
    <name evidence="1" type="ORF">A4U53_19635</name>
</gene>
<accession>A0A179BU69</accession>
<evidence type="ECO:0000313" key="1">
    <source>
        <dbReference type="EMBL" id="OAP94820.1"/>
    </source>
</evidence>
<comment type="caution">
    <text evidence="1">The sequence shown here is derived from an EMBL/GenBank/DDBJ whole genome shotgun (WGS) entry which is preliminary data.</text>
</comment>
<name>A0A179BU69_RHILE</name>
<reference evidence="1" key="1">
    <citation type="submission" date="2016-04" db="EMBL/GenBank/DDBJ databases">
        <title>Fast-growing isolate from the root nodules of Vavilovia formosa.</title>
        <authorList>
            <person name="Kimeklis A."/>
            <person name="Safronova V."/>
            <person name="Belimov A."/>
            <person name="Andronov E."/>
        </authorList>
    </citation>
    <scope>NUCLEOTIDE SEQUENCE [LARGE SCALE GENOMIC DNA]</scope>
    <source>
        <strain evidence="1">Vaf-46</strain>
    </source>
</reference>
<dbReference type="AlphaFoldDB" id="A0A179BU69"/>
<protein>
    <submittedName>
        <fullName evidence="1">Uncharacterized protein</fullName>
    </submittedName>
</protein>
<proteinExistence type="predicted"/>